<dbReference type="OrthoDB" id="6584407at2759"/>
<feature type="coiled-coil region" evidence="1">
    <location>
        <begin position="68"/>
        <end position="102"/>
    </location>
</feature>
<feature type="non-terminal residue" evidence="2">
    <location>
        <position position="1"/>
    </location>
</feature>
<dbReference type="Proteomes" id="UP000325440">
    <property type="component" value="Unassembled WGS sequence"/>
</dbReference>
<protein>
    <submittedName>
        <fullName evidence="2">Uncharacterized protein</fullName>
    </submittedName>
</protein>
<accession>A0A5E4N2H8</accession>
<gene>
    <name evidence="2" type="ORF">CINCED_3A018379</name>
</gene>
<dbReference type="AlphaFoldDB" id="A0A5E4N2H8"/>
<sequence length="113" mass="13123">KNLHKYESSNDFVELLPFVVKTLEAIYSTWGVPSSIDANVLLKSVLDSEFLVSLYDTKIFFAFGMPVCKQLQKERTDLKNNLSTIELLVNTLKEMRQDAEKEFHILTFHTFFN</sequence>
<keyword evidence="3" id="KW-1185">Reference proteome</keyword>
<name>A0A5E4N2H8_9HEMI</name>
<evidence type="ECO:0000256" key="1">
    <source>
        <dbReference type="SAM" id="Coils"/>
    </source>
</evidence>
<proteinExistence type="predicted"/>
<dbReference type="EMBL" id="CABPRJ010001503">
    <property type="protein sequence ID" value="VVC38814.1"/>
    <property type="molecule type" value="Genomic_DNA"/>
</dbReference>
<evidence type="ECO:0000313" key="2">
    <source>
        <dbReference type="EMBL" id="VVC38814.1"/>
    </source>
</evidence>
<reference evidence="2 3" key="1">
    <citation type="submission" date="2019-08" db="EMBL/GenBank/DDBJ databases">
        <authorList>
            <person name="Alioto T."/>
            <person name="Alioto T."/>
            <person name="Gomez Garrido J."/>
        </authorList>
    </citation>
    <scope>NUCLEOTIDE SEQUENCE [LARGE SCALE GENOMIC DNA]</scope>
</reference>
<organism evidence="2 3">
    <name type="scientific">Cinara cedri</name>
    <dbReference type="NCBI Taxonomy" id="506608"/>
    <lineage>
        <taxon>Eukaryota</taxon>
        <taxon>Metazoa</taxon>
        <taxon>Ecdysozoa</taxon>
        <taxon>Arthropoda</taxon>
        <taxon>Hexapoda</taxon>
        <taxon>Insecta</taxon>
        <taxon>Pterygota</taxon>
        <taxon>Neoptera</taxon>
        <taxon>Paraneoptera</taxon>
        <taxon>Hemiptera</taxon>
        <taxon>Sternorrhyncha</taxon>
        <taxon>Aphidomorpha</taxon>
        <taxon>Aphidoidea</taxon>
        <taxon>Aphididae</taxon>
        <taxon>Lachninae</taxon>
        <taxon>Cinara</taxon>
    </lineage>
</organism>
<keyword evidence="1" id="KW-0175">Coiled coil</keyword>
<evidence type="ECO:0000313" key="3">
    <source>
        <dbReference type="Proteomes" id="UP000325440"/>
    </source>
</evidence>